<dbReference type="OrthoDB" id="9807630at2"/>
<protein>
    <submittedName>
        <fullName evidence="1">Carotenoid oxygenase</fullName>
    </submittedName>
</protein>
<accession>A0A2T1GJX3</accession>
<dbReference type="NCBIfam" id="TIGR01549">
    <property type="entry name" value="HAD-SF-IA-v1"/>
    <property type="match status" value="1"/>
</dbReference>
<name>A0A2T1GJX3_9CYAN</name>
<dbReference type="SUPFAM" id="SSF56784">
    <property type="entry name" value="HAD-like"/>
    <property type="match status" value="1"/>
</dbReference>
<dbReference type="SFLD" id="SFLDS00003">
    <property type="entry name" value="Haloacid_Dehalogenase"/>
    <property type="match status" value="1"/>
</dbReference>
<dbReference type="AlphaFoldDB" id="A0A2T1GJX3"/>
<reference evidence="1 2" key="1">
    <citation type="submission" date="2018-03" db="EMBL/GenBank/DDBJ databases">
        <title>The ancient ancestry and fast evolution of plastids.</title>
        <authorList>
            <person name="Moore K.R."/>
            <person name="Magnabosco C."/>
            <person name="Momper L."/>
            <person name="Gold D.A."/>
            <person name="Bosak T."/>
            <person name="Fournier G.P."/>
        </authorList>
    </citation>
    <scope>NUCLEOTIDE SEQUENCE [LARGE SCALE GENOMIC DNA]</scope>
    <source>
        <strain evidence="1 2">CCALA 037</strain>
    </source>
</reference>
<dbReference type="EMBL" id="PVWO01000047">
    <property type="protein sequence ID" value="PSB58125.1"/>
    <property type="molecule type" value="Genomic_DNA"/>
</dbReference>
<dbReference type="InterPro" id="IPR036412">
    <property type="entry name" value="HAD-like_sf"/>
</dbReference>
<dbReference type="InterPro" id="IPR023214">
    <property type="entry name" value="HAD_sf"/>
</dbReference>
<sequence>MRTPLFKQNQPLNAALKPRLIIFDFDGTLADSLIIMVDITNRLASEFGYKRLSDDFIATLKYLSPWEIVRAIDVALWKIPWIVQRVRQEFYIEAKRVELFSGIVELVERLKTEHYRLGIVSSNSEANIHAVLSQYGIEHQFDFVTSASTFGKGRAIAKVLKQSHIDRANAIYVGDEIRDIRAARSVGVKIVAVSWGFNDPTALLKQKPDLLVAEPANLLSAVDRLYSPAILSFPAS</sequence>
<dbReference type="Pfam" id="PF13419">
    <property type="entry name" value="HAD_2"/>
    <property type="match status" value="1"/>
</dbReference>
<comment type="caution">
    <text evidence="1">The sequence shown here is derived from an EMBL/GenBank/DDBJ whole genome shotgun (WGS) entry which is preliminary data.</text>
</comment>
<dbReference type="RefSeq" id="WP_106301438.1">
    <property type="nucleotide sequence ID" value="NZ_PVWO01000047.1"/>
</dbReference>
<dbReference type="Proteomes" id="UP000238937">
    <property type="component" value="Unassembled WGS sequence"/>
</dbReference>
<dbReference type="PANTHER" id="PTHR43434">
    <property type="entry name" value="PHOSPHOGLYCOLATE PHOSPHATASE"/>
    <property type="match status" value="1"/>
</dbReference>
<dbReference type="InterPro" id="IPR050155">
    <property type="entry name" value="HAD-like_hydrolase_sf"/>
</dbReference>
<organism evidence="1 2">
    <name type="scientific">Chamaesiphon polymorphus CCALA 037</name>
    <dbReference type="NCBI Taxonomy" id="2107692"/>
    <lineage>
        <taxon>Bacteria</taxon>
        <taxon>Bacillati</taxon>
        <taxon>Cyanobacteriota</taxon>
        <taxon>Cyanophyceae</taxon>
        <taxon>Gomontiellales</taxon>
        <taxon>Chamaesiphonaceae</taxon>
        <taxon>Chamaesiphon</taxon>
    </lineage>
</organism>
<dbReference type="PANTHER" id="PTHR43434:SF13">
    <property type="entry name" value="PHOSPHOGLYCOLATE PHOSPHATASE"/>
    <property type="match status" value="1"/>
</dbReference>
<dbReference type="InterPro" id="IPR006439">
    <property type="entry name" value="HAD-SF_hydro_IA"/>
</dbReference>
<dbReference type="InterPro" id="IPR041492">
    <property type="entry name" value="HAD_2"/>
</dbReference>
<gene>
    <name evidence="1" type="ORF">C7B77_05920</name>
</gene>
<proteinExistence type="predicted"/>
<dbReference type="GO" id="GO:0008967">
    <property type="term" value="F:phosphoglycolate phosphatase activity"/>
    <property type="evidence" value="ECO:0007669"/>
    <property type="project" value="TreeGrafter"/>
</dbReference>
<dbReference type="Gene3D" id="3.40.50.1000">
    <property type="entry name" value="HAD superfamily/HAD-like"/>
    <property type="match status" value="1"/>
</dbReference>
<dbReference type="GO" id="GO:0006281">
    <property type="term" value="P:DNA repair"/>
    <property type="evidence" value="ECO:0007669"/>
    <property type="project" value="TreeGrafter"/>
</dbReference>
<evidence type="ECO:0000313" key="1">
    <source>
        <dbReference type="EMBL" id="PSB58125.1"/>
    </source>
</evidence>
<dbReference type="Gene3D" id="1.10.150.240">
    <property type="entry name" value="Putative phosphatase, domain 2"/>
    <property type="match status" value="1"/>
</dbReference>
<dbReference type="SFLD" id="SFLDG01129">
    <property type="entry name" value="C1.5:_HAD__Beta-PGM__Phosphata"/>
    <property type="match status" value="1"/>
</dbReference>
<dbReference type="InterPro" id="IPR023198">
    <property type="entry name" value="PGP-like_dom2"/>
</dbReference>
<dbReference type="GO" id="GO:0005829">
    <property type="term" value="C:cytosol"/>
    <property type="evidence" value="ECO:0007669"/>
    <property type="project" value="TreeGrafter"/>
</dbReference>
<evidence type="ECO:0000313" key="2">
    <source>
        <dbReference type="Proteomes" id="UP000238937"/>
    </source>
</evidence>
<keyword evidence="2" id="KW-1185">Reference proteome</keyword>